<dbReference type="AlphaFoldDB" id="A0A1S4C6N6"/>
<dbReference type="Pfam" id="PF22936">
    <property type="entry name" value="Pol_BBD"/>
    <property type="match status" value="1"/>
</dbReference>
<feature type="domain" description="Retroviral polymerase SH3-like" evidence="4">
    <location>
        <begin position="244"/>
        <end position="277"/>
    </location>
</feature>
<evidence type="ECO:0000259" key="3">
    <source>
        <dbReference type="Pfam" id="PF22936"/>
    </source>
</evidence>
<dbReference type="InterPro" id="IPR025724">
    <property type="entry name" value="GAG-pre-integrase_dom"/>
</dbReference>
<dbReference type="PaxDb" id="4097-A0A1S4C6N6"/>
<evidence type="ECO:0000313" key="5">
    <source>
        <dbReference type="Proteomes" id="UP000790787"/>
    </source>
</evidence>
<feature type="domain" description="GAG-pre-integrase" evidence="2">
    <location>
        <begin position="125"/>
        <end position="188"/>
    </location>
</feature>
<evidence type="ECO:0000256" key="1">
    <source>
        <dbReference type="SAM" id="MobiDB-lite"/>
    </source>
</evidence>
<dbReference type="Proteomes" id="UP000790787">
    <property type="component" value="Chromosome 17"/>
</dbReference>
<dbReference type="InterPro" id="IPR054722">
    <property type="entry name" value="PolX-like_BBD"/>
</dbReference>
<reference evidence="6" key="2">
    <citation type="submission" date="2025-08" db="UniProtKB">
        <authorList>
            <consortium name="RefSeq"/>
        </authorList>
    </citation>
    <scope>IDENTIFICATION</scope>
    <source>
        <tissue evidence="6">Leaf</tissue>
    </source>
</reference>
<dbReference type="KEGG" id="nta:107815682"/>
<dbReference type="OMA" id="TIQLESC"/>
<dbReference type="OrthoDB" id="1745225at2759"/>
<reference evidence="5" key="1">
    <citation type="journal article" date="2014" name="Nat. Commun.">
        <title>The tobacco genome sequence and its comparison with those of tomato and potato.</title>
        <authorList>
            <person name="Sierro N."/>
            <person name="Battey J.N."/>
            <person name="Ouadi S."/>
            <person name="Bakaher N."/>
            <person name="Bovet L."/>
            <person name="Willig A."/>
            <person name="Goepfert S."/>
            <person name="Peitsch M.C."/>
            <person name="Ivanov N.V."/>
        </authorList>
    </citation>
    <scope>NUCLEOTIDE SEQUENCE [LARGE SCALE GENOMIC DNA]</scope>
</reference>
<gene>
    <name evidence="6" type="primary">LOC107815682</name>
</gene>
<dbReference type="RefSeq" id="XP_016496788.1">
    <property type="nucleotide sequence ID" value="XM_016641302.1"/>
</dbReference>
<keyword evidence="5" id="KW-1185">Reference proteome</keyword>
<evidence type="ECO:0000313" key="6">
    <source>
        <dbReference type="RefSeq" id="XP_016496788.1"/>
    </source>
</evidence>
<name>A0A1S4C6N6_TOBAC</name>
<dbReference type="Pfam" id="PF25597">
    <property type="entry name" value="SH3_retrovirus"/>
    <property type="match status" value="1"/>
</dbReference>
<feature type="region of interest" description="Disordered" evidence="1">
    <location>
        <begin position="366"/>
        <end position="389"/>
    </location>
</feature>
<evidence type="ECO:0000259" key="2">
    <source>
        <dbReference type="Pfam" id="PF13976"/>
    </source>
</evidence>
<dbReference type="GeneID" id="107815682"/>
<feature type="domain" description="Retrovirus-related Pol polyprotein from transposon TNT 1-94-like beta-barrel" evidence="3">
    <location>
        <begin position="17"/>
        <end position="92"/>
    </location>
</feature>
<dbReference type="InterPro" id="IPR057670">
    <property type="entry name" value="SH3_retrovirus"/>
</dbReference>
<proteinExistence type="predicted"/>
<protein>
    <submittedName>
        <fullName evidence="6">Uncharacterized protein LOC107815682</fullName>
    </submittedName>
</protein>
<dbReference type="Pfam" id="PF13976">
    <property type="entry name" value="gag_pre-integrs"/>
    <property type="match status" value="1"/>
</dbReference>
<organism evidence="5 6">
    <name type="scientific">Nicotiana tabacum</name>
    <name type="common">Common tobacco</name>
    <dbReference type="NCBI Taxonomy" id="4097"/>
    <lineage>
        <taxon>Eukaryota</taxon>
        <taxon>Viridiplantae</taxon>
        <taxon>Streptophyta</taxon>
        <taxon>Embryophyta</taxon>
        <taxon>Tracheophyta</taxon>
        <taxon>Spermatophyta</taxon>
        <taxon>Magnoliopsida</taxon>
        <taxon>eudicotyledons</taxon>
        <taxon>Gunneridae</taxon>
        <taxon>Pentapetalae</taxon>
        <taxon>asterids</taxon>
        <taxon>lamiids</taxon>
        <taxon>Solanales</taxon>
        <taxon>Solanaceae</taxon>
        <taxon>Nicotianoideae</taxon>
        <taxon>Nicotianeae</taxon>
        <taxon>Nicotiana</taxon>
    </lineage>
</organism>
<sequence length="427" mass="48021">MADIVALLSNAYLRELIIDSGATHHITCNKEVLNNTKGLETKEGNYVQLPTRSRAEITHKRDAMILGDQYINNVLYVPDFKFNLLSVAKLTKDLRCFVGFYHDFCLLQELYNGKVLGIGKESGSLYVLKERGAVVAAGSVSKEHTEKALCHFRLGHASLKAMQYISSLQDRINTIQLESCSICPLAKQCGLQFFLSNSKSTTIFELVHLDVWGPYKVPTYDRKRIPSSILTGKIPFKLLYGKDYAKTQKGYMLYDMETLPFFVSRDVQFREDCFPFKMATFEEGDPFFQQPTQLIIPQSDQISTPCDNVDTYHHAQPTPLAPPADDSLPEDNVEIDIVDAQLHDHHMPDVAEPAVAETNEHHVPAVVPQDSAPSCTTKRPQRKTGPPIWMKHYVNPTKGAPGHKYPASNHVGYSHISAPYQSYLQAF</sequence>
<accession>A0A1S4C6N6</accession>
<evidence type="ECO:0000259" key="4">
    <source>
        <dbReference type="Pfam" id="PF25597"/>
    </source>
</evidence>